<proteinExistence type="predicted"/>
<dbReference type="Proteomes" id="UP001157114">
    <property type="component" value="Unassembled WGS sequence"/>
</dbReference>
<evidence type="ECO:0000256" key="6">
    <source>
        <dbReference type="SAM" id="Phobius"/>
    </source>
</evidence>
<evidence type="ECO:0000256" key="1">
    <source>
        <dbReference type="ARBA" id="ARBA00004651"/>
    </source>
</evidence>
<evidence type="ECO:0000256" key="5">
    <source>
        <dbReference type="ARBA" id="ARBA00023136"/>
    </source>
</evidence>
<dbReference type="RefSeq" id="WP_284239341.1">
    <property type="nucleotide sequence ID" value="NZ_BSSQ01000013.1"/>
</dbReference>
<organism evidence="7 8">
    <name type="scientific">Paenibacillus glycanilyticus</name>
    <dbReference type="NCBI Taxonomy" id="126569"/>
    <lineage>
        <taxon>Bacteria</taxon>
        <taxon>Bacillati</taxon>
        <taxon>Bacillota</taxon>
        <taxon>Bacilli</taxon>
        <taxon>Bacillales</taxon>
        <taxon>Paenibacillaceae</taxon>
        <taxon>Paenibacillus</taxon>
    </lineage>
</organism>
<evidence type="ECO:0000256" key="4">
    <source>
        <dbReference type="ARBA" id="ARBA00022989"/>
    </source>
</evidence>
<evidence type="ECO:0000313" key="8">
    <source>
        <dbReference type="Proteomes" id="UP001157114"/>
    </source>
</evidence>
<name>A0ABQ6GCC8_9BACL</name>
<feature type="transmembrane region" description="Helical" evidence="6">
    <location>
        <begin position="60"/>
        <end position="78"/>
    </location>
</feature>
<feature type="transmembrane region" description="Helical" evidence="6">
    <location>
        <begin position="29"/>
        <end position="48"/>
    </location>
</feature>
<keyword evidence="8" id="KW-1185">Reference proteome</keyword>
<evidence type="ECO:0000313" key="7">
    <source>
        <dbReference type="EMBL" id="GLX68599.1"/>
    </source>
</evidence>
<keyword evidence="4 6" id="KW-1133">Transmembrane helix</keyword>
<sequence>MKGLAILLGYTLLGNVLHTLLSVPVSGNVIGMVLLVISLFAGWVKLSWVEETAQFFLKHMMIFFAPVIVGTMMFFGVIGEQWIVIAVALSVSTLVVLLVTAGVTAWQTGRAKEHTYE</sequence>
<evidence type="ECO:0000256" key="3">
    <source>
        <dbReference type="ARBA" id="ARBA00022692"/>
    </source>
</evidence>
<dbReference type="EMBL" id="BSSQ01000013">
    <property type="protein sequence ID" value="GLX68599.1"/>
    <property type="molecule type" value="Genomic_DNA"/>
</dbReference>
<keyword evidence="3 6" id="KW-0812">Transmembrane</keyword>
<gene>
    <name evidence="7" type="ORF">MU1_29440</name>
</gene>
<evidence type="ECO:0000256" key="2">
    <source>
        <dbReference type="ARBA" id="ARBA00022475"/>
    </source>
</evidence>
<dbReference type="PANTHER" id="PTHR33931:SF2">
    <property type="entry name" value="HOLIN-LIKE PROTEIN CIDA"/>
    <property type="match status" value="1"/>
</dbReference>
<keyword evidence="5 6" id="KW-0472">Membrane</keyword>
<dbReference type="InterPro" id="IPR005538">
    <property type="entry name" value="LrgA/CidA"/>
</dbReference>
<keyword evidence="2" id="KW-1003">Cell membrane</keyword>
<comment type="subcellular location">
    <subcellularLocation>
        <location evidence="1">Cell membrane</location>
        <topology evidence="1">Multi-pass membrane protein</topology>
    </subcellularLocation>
</comment>
<dbReference type="PANTHER" id="PTHR33931">
    <property type="entry name" value="HOLIN-LIKE PROTEIN CIDA-RELATED"/>
    <property type="match status" value="1"/>
</dbReference>
<comment type="caution">
    <text evidence="7">The sequence shown here is derived from an EMBL/GenBank/DDBJ whole genome shotgun (WGS) entry which is preliminary data.</text>
</comment>
<protein>
    <submittedName>
        <fullName evidence="7">LrgA family protein</fullName>
    </submittedName>
</protein>
<accession>A0ABQ6GCC8</accession>
<reference evidence="7 8" key="1">
    <citation type="submission" date="2023-03" db="EMBL/GenBank/DDBJ databases">
        <title>Draft genome sequence of the bacteria which degrade cell wall of Tricholomamatutake.</title>
        <authorList>
            <person name="Konishi Y."/>
            <person name="Fukuta Y."/>
            <person name="Shirasaka N."/>
        </authorList>
    </citation>
    <scope>NUCLEOTIDE SEQUENCE [LARGE SCALE GENOMIC DNA]</scope>
    <source>
        <strain evidence="8">mu1</strain>
    </source>
</reference>
<dbReference type="Pfam" id="PF03788">
    <property type="entry name" value="LrgA"/>
    <property type="match status" value="1"/>
</dbReference>
<feature type="transmembrane region" description="Helical" evidence="6">
    <location>
        <begin position="84"/>
        <end position="106"/>
    </location>
</feature>